<organism evidence="2 3">
    <name type="scientific">Kineosporia babensis</name>
    <dbReference type="NCBI Taxonomy" id="499548"/>
    <lineage>
        <taxon>Bacteria</taxon>
        <taxon>Bacillati</taxon>
        <taxon>Actinomycetota</taxon>
        <taxon>Actinomycetes</taxon>
        <taxon>Kineosporiales</taxon>
        <taxon>Kineosporiaceae</taxon>
        <taxon>Kineosporia</taxon>
    </lineage>
</organism>
<keyword evidence="3" id="KW-1185">Reference proteome</keyword>
<dbReference type="EMBL" id="JAJOMB010000020">
    <property type="protein sequence ID" value="MCD5315217.1"/>
    <property type="molecule type" value="Genomic_DNA"/>
</dbReference>
<evidence type="ECO:0008006" key="4">
    <source>
        <dbReference type="Google" id="ProtNLM"/>
    </source>
</evidence>
<proteinExistence type="predicted"/>
<gene>
    <name evidence="2" type="ORF">LR394_30380</name>
</gene>
<keyword evidence="1" id="KW-0732">Signal</keyword>
<dbReference type="RefSeq" id="WP_231448017.1">
    <property type="nucleotide sequence ID" value="NZ_JAJOMB010000020.1"/>
</dbReference>
<comment type="caution">
    <text evidence="2">The sequence shown here is derived from an EMBL/GenBank/DDBJ whole genome shotgun (WGS) entry which is preliminary data.</text>
</comment>
<dbReference type="AlphaFoldDB" id="A0A9X1NHP9"/>
<sequence length="758" mass="79879">MSTAPPHTRRRKRQAAGGFAALITIFALASPAGATGSPGAELPGQISKPQQLTLLGAGPSGYTVARNHTEVLTAPAGKPFADNRITYSEDGSPGRLQQVKDLTGHQLRWATAADSAWRIHTADLRTGATTTQNVPDRPLAFVPTGYVGELGSRITLHRKGLADKVLINDVSADPGMAGAPTYVAADAGSALISYARTIADQPTSGRTLVHVPFGSSAVEVIVPPRTAPGYWPGQVALTPSSFVWLSYGFADRSFSRIGRRARTDTEITDQEVPWLRAGTRIDFAATDQQVAVADSWVPPGKLNTTGLRVLVAGAWREVPLPESLFGTGSTETSQFGGVEAIGNRLVYALGSAAEQPAGVHEITADGTSRPLAALTETYRPVETLALAAGRLYYTGRPGSADPDDGIRLIARRPVEQDSAGRLSLGAKETGEPFFRVPAWLMSPPGALAASGDRWLLRGLPPTPHYYLASSTFSTTDLGPASAEPTPLRLSGPYAVAGNRVFRDKSATPLLDLTSGTKDVDLFGSRVLWSTTGGQLRTQDVTQGAASTLAQGAGGEVAIWGSDIAWADGSSLRIATLAKPQQPRVVTNTGGVHELRFTEGTLSWQDNAGRLRVLNTRSNRTNPQITPLKAPADVYDHLMTGVAANGRAQVLPLPFGQDTNYRPRLIAAKTEPSVTAGTNWAPEFDTSKALIAVKLTIRRNSRVVANLTGEAAHGTVHGLNWDTTGATPGVYTWALTAQAADGDGTLAGPVEGKVTVART</sequence>
<evidence type="ECO:0000256" key="1">
    <source>
        <dbReference type="SAM" id="SignalP"/>
    </source>
</evidence>
<evidence type="ECO:0000313" key="2">
    <source>
        <dbReference type="EMBL" id="MCD5315217.1"/>
    </source>
</evidence>
<reference evidence="2" key="1">
    <citation type="submission" date="2021-11" db="EMBL/GenBank/DDBJ databases">
        <title>Streptomyces corallinus and Kineosporia corallina sp. nov., two new coral-derived marine actinobacteria.</title>
        <authorList>
            <person name="Buangrab K."/>
            <person name="Sutthacheep M."/>
            <person name="Yeemin T."/>
            <person name="Harunari E."/>
            <person name="Igarashi Y."/>
            <person name="Sripreechasak P."/>
            <person name="Kanchanasin P."/>
            <person name="Tanasupawat S."/>
            <person name="Phongsopitanun W."/>
        </authorList>
    </citation>
    <scope>NUCLEOTIDE SEQUENCE</scope>
    <source>
        <strain evidence="2">JCM 31032</strain>
    </source>
</reference>
<feature type="chain" id="PRO_5040995097" description="FlgD Ig-like domain-containing protein" evidence="1">
    <location>
        <begin position="30"/>
        <end position="758"/>
    </location>
</feature>
<accession>A0A9X1NHP9</accession>
<evidence type="ECO:0000313" key="3">
    <source>
        <dbReference type="Proteomes" id="UP001138997"/>
    </source>
</evidence>
<name>A0A9X1NHP9_9ACTN</name>
<feature type="signal peptide" evidence="1">
    <location>
        <begin position="1"/>
        <end position="29"/>
    </location>
</feature>
<dbReference type="Proteomes" id="UP001138997">
    <property type="component" value="Unassembled WGS sequence"/>
</dbReference>
<protein>
    <recommendedName>
        <fullName evidence="4">FlgD Ig-like domain-containing protein</fullName>
    </recommendedName>
</protein>